<feature type="domain" description="C2H2-type" evidence="10">
    <location>
        <begin position="41"/>
        <end position="69"/>
    </location>
</feature>
<dbReference type="PROSITE" id="PS00028">
    <property type="entry name" value="ZINC_FINGER_C2H2_1"/>
    <property type="match status" value="2"/>
</dbReference>
<dbReference type="PANTHER" id="PTHR40626:SF13">
    <property type="entry name" value="RESPIRATION FACTOR 2-RELATED"/>
    <property type="match status" value="1"/>
</dbReference>
<dbReference type="STRING" id="1160509.A0A3N4HT45"/>
<dbReference type="Gene3D" id="3.30.160.60">
    <property type="entry name" value="Classic Zinc Finger"/>
    <property type="match status" value="2"/>
</dbReference>
<feature type="compositionally biased region" description="Low complexity" evidence="8">
    <location>
        <begin position="98"/>
        <end position="112"/>
    </location>
</feature>
<reference evidence="11 12" key="1">
    <citation type="journal article" date="2018" name="Nat. Ecol. Evol.">
        <title>Pezizomycetes genomes reveal the molecular basis of ectomycorrhizal truffle lifestyle.</title>
        <authorList>
            <person name="Murat C."/>
            <person name="Payen T."/>
            <person name="Noel B."/>
            <person name="Kuo A."/>
            <person name="Morin E."/>
            <person name="Chen J."/>
            <person name="Kohler A."/>
            <person name="Krizsan K."/>
            <person name="Balestrini R."/>
            <person name="Da Silva C."/>
            <person name="Montanini B."/>
            <person name="Hainaut M."/>
            <person name="Levati E."/>
            <person name="Barry K.W."/>
            <person name="Belfiori B."/>
            <person name="Cichocki N."/>
            <person name="Clum A."/>
            <person name="Dockter R.B."/>
            <person name="Fauchery L."/>
            <person name="Guy J."/>
            <person name="Iotti M."/>
            <person name="Le Tacon F."/>
            <person name="Lindquist E.A."/>
            <person name="Lipzen A."/>
            <person name="Malagnac F."/>
            <person name="Mello A."/>
            <person name="Molinier V."/>
            <person name="Miyauchi S."/>
            <person name="Poulain J."/>
            <person name="Riccioni C."/>
            <person name="Rubini A."/>
            <person name="Sitrit Y."/>
            <person name="Splivallo R."/>
            <person name="Traeger S."/>
            <person name="Wang M."/>
            <person name="Zifcakova L."/>
            <person name="Wipf D."/>
            <person name="Zambonelli A."/>
            <person name="Paolocci F."/>
            <person name="Nowrousian M."/>
            <person name="Ottonello S."/>
            <person name="Baldrian P."/>
            <person name="Spatafora J.W."/>
            <person name="Henrissat B."/>
            <person name="Nagy L.G."/>
            <person name="Aury J.M."/>
            <person name="Wincker P."/>
            <person name="Grigoriev I.V."/>
            <person name="Bonfante P."/>
            <person name="Martin F.M."/>
        </authorList>
    </citation>
    <scope>NUCLEOTIDE SEQUENCE [LARGE SCALE GENOMIC DNA]</scope>
    <source>
        <strain evidence="11 12">RN42</strain>
    </source>
</reference>
<organism evidence="11 12">
    <name type="scientific">Ascobolus immersus RN42</name>
    <dbReference type="NCBI Taxonomy" id="1160509"/>
    <lineage>
        <taxon>Eukaryota</taxon>
        <taxon>Fungi</taxon>
        <taxon>Dikarya</taxon>
        <taxon>Ascomycota</taxon>
        <taxon>Pezizomycotina</taxon>
        <taxon>Pezizomycetes</taxon>
        <taxon>Pezizales</taxon>
        <taxon>Ascobolaceae</taxon>
        <taxon>Ascobolus</taxon>
    </lineage>
</organism>
<feature type="transmembrane region" description="Helical" evidence="9">
    <location>
        <begin position="1033"/>
        <end position="1055"/>
    </location>
</feature>
<gene>
    <name evidence="11" type="ORF">BJ508DRAFT_214298</name>
</gene>
<dbReference type="Proteomes" id="UP000275078">
    <property type="component" value="Unassembled WGS sequence"/>
</dbReference>
<dbReference type="CDD" id="cd12148">
    <property type="entry name" value="fungal_TF_MHR"/>
    <property type="match status" value="1"/>
</dbReference>
<dbReference type="GO" id="GO:0000978">
    <property type="term" value="F:RNA polymerase II cis-regulatory region sequence-specific DNA binding"/>
    <property type="evidence" value="ECO:0007669"/>
    <property type="project" value="InterPro"/>
</dbReference>
<feature type="region of interest" description="Disordered" evidence="8">
    <location>
        <begin position="136"/>
        <end position="155"/>
    </location>
</feature>
<evidence type="ECO:0000256" key="4">
    <source>
        <dbReference type="ARBA" id="ARBA00022771"/>
    </source>
</evidence>
<dbReference type="PROSITE" id="PS50157">
    <property type="entry name" value="ZINC_FINGER_C2H2_2"/>
    <property type="match status" value="2"/>
</dbReference>
<evidence type="ECO:0000256" key="1">
    <source>
        <dbReference type="ARBA" id="ARBA00004123"/>
    </source>
</evidence>
<feature type="region of interest" description="Disordered" evidence="8">
    <location>
        <begin position="63"/>
        <end position="120"/>
    </location>
</feature>
<accession>A0A3N4HT45</accession>
<dbReference type="OrthoDB" id="10018191at2759"/>
<keyword evidence="2" id="KW-0479">Metal-binding</keyword>
<protein>
    <recommendedName>
        <fullName evidence="10">C2H2-type domain-containing protein</fullName>
    </recommendedName>
</protein>
<evidence type="ECO:0000313" key="11">
    <source>
        <dbReference type="EMBL" id="RPA75688.1"/>
    </source>
</evidence>
<dbReference type="SUPFAM" id="SSF57667">
    <property type="entry name" value="beta-beta-alpha zinc fingers"/>
    <property type="match status" value="1"/>
</dbReference>
<dbReference type="InterPro" id="IPR036236">
    <property type="entry name" value="Znf_C2H2_sf"/>
</dbReference>
<keyword evidence="12" id="KW-1185">Reference proteome</keyword>
<dbReference type="FunFam" id="3.30.160.60:FF:000576">
    <property type="entry name" value="C2H2 transcription factor (AmdX)"/>
    <property type="match status" value="1"/>
</dbReference>
<evidence type="ECO:0000256" key="2">
    <source>
        <dbReference type="ARBA" id="ARBA00022723"/>
    </source>
</evidence>
<dbReference type="EMBL" id="ML119759">
    <property type="protein sequence ID" value="RPA75688.1"/>
    <property type="molecule type" value="Genomic_DNA"/>
</dbReference>
<keyword evidence="9" id="KW-0472">Membrane</keyword>
<evidence type="ECO:0000256" key="8">
    <source>
        <dbReference type="SAM" id="MobiDB-lite"/>
    </source>
</evidence>
<keyword evidence="3" id="KW-0677">Repeat</keyword>
<evidence type="ECO:0000256" key="6">
    <source>
        <dbReference type="ARBA" id="ARBA00023242"/>
    </source>
</evidence>
<dbReference type="InterPro" id="IPR051059">
    <property type="entry name" value="VerF-like"/>
</dbReference>
<evidence type="ECO:0000256" key="3">
    <source>
        <dbReference type="ARBA" id="ARBA00022737"/>
    </source>
</evidence>
<evidence type="ECO:0000313" key="12">
    <source>
        <dbReference type="Proteomes" id="UP000275078"/>
    </source>
</evidence>
<dbReference type="GO" id="GO:0008270">
    <property type="term" value="F:zinc ion binding"/>
    <property type="evidence" value="ECO:0007669"/>
    <property type="project" value="UniProtKB-KW"/>
</dbReference>
<dbReference type="Pfam" id="PF00096">
    <property type="entry name" value="zf-C2H2"/>
    <property type="match status" value="1"/>
</dbReference>
<dbReference type="GO" id="GO:0000785">
    <property type="term" value="C:chromatin"/>
    <property type="evidence" value="ECO:0007669"/>
    <property type="project" value="TreeGrafter"/>
</dbReference>
<sequence length="1090" mass="119742">MHPPSKTDKPRPHVCGTCARPFARLEHLKRHERSHTKEKPFECPECTRCFARRDLLLRHQQKLHYNTTPSSRPRNGSRRDSTTAVPTTGTTGGRVRKNSVSVNSTSQTTSSGVTGGRPRANTIAHVDSSTLNMLAQQSSHHTDQHQQKQQRRTQLQNQQFSSQVSALISTPPMVPTSALDLDLYFPSTVNPAALQLYGSPLQQPLGSPTSPFTTTFPGLDSQYSLEDEDFEWLNPNPFGDGTGSPSGLSQTSASEISQVVLENQNWNRSNSHSMPSNNYNHLAADYNYPNFGTTPTGSNLPIVSPRSLMEQANTEQMYPGPAINGLPISPSMAHVAYNTQYPVYGPDPPAPVVRETTASVMQACVDSITDATRSALLATLALPVGFSRENQQQGNRGRRYSASAATTLTVNYFSNTRPAPSVALPSTHDLKRYVSSYFEHFHPHLPFLHIPTLNLSSSPFVTTYRDGRGGSGGGGCLVLAMAAIGALYAGNTTTAQEIFESTWKTISVALDDRRKADLTAAINGLQSRSDRDKAPLWLVQAMLLYVMYGLHCDNRLAWEMAKSQSQALTKLARSAGLYNKCPDDDEKDVDVQMADLGLAGFGDEDWPTLTTEIDEEEKWRKWVMKEERKRTLFGVHMVSGLLVACHNTEPQMANAEINLDLPCHEDLWSAPSSAIWKAHGGATFAEQSSVEFSAAFSNLFGQMQQPYQAPADGYQDGETNLPNPPQTIVTSSFGCLSLLSALHLHIWDWRQRQQQNSGHWATTEAEAMHAHIEPALKAWQSVWLAIPQNRAERNGLFAWPALSADCIPLLDLAYLRLFVDFGSAKDCFWHNDFDGMAEELMKGWQCDIQRSTQNASPSSASSVSFASDALVSPHSPASSPTSTSSSPTLTGLKYPTPIISNFGGFMSTTPTRREKHLRKAACFAADSLSMSNPMFNTNSDADWNLPVQFALCAFDCALVLGEWIATVQERVGPTMGMLGSESCNFESLEGLMMLDEEDRALLSKVTKLLEEAQTKLAMSWNTKFAMRMAGGKVSSGLGVEGGLASMILMLGAYMLDKMTIWPVARTMANALRTQAQHVEERINNGLPVRR</sequence>
<dbReference type="Pfam" id="PF04082">
    <property type="entry name" value="Fungal_trans"/>
    <property type="match status" value="1"/>
</dbReference>
<dbReference type="GO" id="GO:0005634">
    <property type="term" value="C:nucleus"/>
    <property type="evidence" value="ECO:0007669"/>
    <property type="project" value="UniProtKB-SubCell"/>
</dbReference>
<dbReference type="GO" id="GO:0000981">
    <property type="term" value="F:DNA-binding transcription factor activity, RNA polymerase II-specific"/>
    <property type="evidence" value="ECO:0007669"/>
    <property type="project" value="InterPro"/>
</dbReference>
<dbReference type="InterPro" id="IPR013087">
    <property type="entry name" value="Znf_C2H2_type"/>
</dbReference>
<dbReference type="InterPro" id="IPR007219">
    <property type="entry name" value="XnlR_reg_dom"/>
</dbReference>
<keyword evidence="9" id="KW-1133">Transmembrane helix</keyword>
<dbReference type="GO" id="GO:0006351">
    <property type="term" value="P:DNA-templated transcription"/>
    <property type="evidence" value="ECO:0007669"/>
    <property type="project" value="InterPro"/>
</dbReference>
<evidence type="ECO:0000256" key="7">
    <source>
        <dbReference type="PROSITE-ProRule" id="PRU00042"/>
    </source>
</evidence>
<dbReference type="AlphaFoldDB" id="A0A3N4HT45"/>
<dbReference type="SMART" id="SM00355">
    <property type="entry name" value="ZnF_C2H2"/>
    <property type="match status" value="2"/>
</dbReference>
<name>A0A3N4HT45_ASCIM</name>
<feature type="domain" description="C2H2-type" evidence="10">
    <location>
        <begin position="13"/>
        <end position="40"/>
    </location>
</feature>
<keyword evidence="5" id="KW-0862">Zinc</keyword>
<keyword evidence="9" id="KW-0812">Transmembrane</keyword>
<keyword evidence="6" id="KW-0539">Nucleus</keyword>
<proteinExistence type="predicted"/>
<evidence type="ECO:0000259" key="10">
    <source>
        <dbReference type="PROSITE" id="PS50157"/>
    </source>
</evidence>
<evidence type="ECO:0000256" key="5">
    <source>
        <dbReference type="ARBA" id="ARBA00022833"/>
    </source>
</evidence>
<comment type="subcellular location">
    <subcellularLocation>
        <location evidence="1">Nucleus</location>
    </subcellularLocation>
</comment>
<evidence type="ECO:0000256" key="9">
    <source>
        <dbReference type="SAM" id="Phobius"/>
    </source>
</evidence>
<keyword evidence="4 7" id="KW-0863">Zinc-finger</keyword>
<feature type="compositionally biased region" description="Polar residues" evidence="8">
    <location>
        <begin position="63"/>
        <end position="74"/>
    </location>
</feature>
<dbReference type="PANTHER" id="PTHR40626">
    <property type="entry name" value="MIP31509P"/>
    <property type="match status" value="1"/>
</dbReference>